<dbReference type="Proteomes" id="UP000266720">
    <property type="component" value="Chromosome"/>
</dbReference>
<accession>A0A3G1A468</accession>
<name>A0A3G1A468_9CREN</name>
<dbReference type="KEGG" id="tcb:TCARB_0032"/>
<sequence length="185" mass="19821">MKQTRLLAVLLLLLLFLVAQRAVVAWPFTAEQYQPVYSSQNGWYFSISASKSDGGELDGGYGAVIEAKVAPATGAPAWKANGSVSVYIDNVDYTITVKVLYINPSTGLGAWRVLDTVTGSTYSEAPSNFQVYVPTKDVEYRKYYSWTLPSSGDYPAKVRVEFSISASGSANPALTSGYATVGGGC</sequence>
<proteinExistence type="predicted"/>
<dbReference type="GeneID" id="25405499"/>
<dbReference type="AlphaFoldDB" id="A0A3G1A468"/>
<evidence type="ECO:0000313" key="1">
    <source>
        <dbReference type="EMBL" id="AJB41110.1"/>
    </source>
</evidence>
<reference evidence="2" key="1">
    <citation type="book" date="2010" name="EXTREMOPHILES" publisher="0:0-0">
        <title>Complete genome sequences of ten hyperthermophilic archaea reveal their metabolic capabilities and possible ecological roles.</title>
        <editorList>
            <person name="?"/>
        </editorList>
        <authorList>
            <person name="Ravin N.V."/>
            <person name="Mardanov A.V."/>
            <person name="Bonch-Osmolovskaya E.A."/>
            <person name="Skryabin K.G."/>
        </authorList>
    </citation>
    <scope>NUCLEOTIDE SEQUENCE [LARGE SCALE GENOMIC DNA]</scope>
    <source>
        <strain evidence="2">1505</strain>
    </source>
</reference>
<gene>
    <name evidence="1" type="ORF">TCARB_0032</name>
</gene>
<evidence type="ECO:0000313" key="2">
    <source>
        <dbReference type="Proteomes" id="UP000266720"/>
    </source>
</evidence>
<dbReference type="EMBL" id="CP007493">
    <property type="protein sequence ID" value="AJB41110.1"/>
    <property type="molecule type" value="Genomic_DNA"/>
</dbReference>
<organism evidence="1 2">
    <name type="scientific">Thermofilum adornatum 1505</name>
    <dbReference type="NCBI Taxonomy" id="697581"/>
    <lineage>
        <taxon>Archaea</taxon>
        <taxon>Thermoproteota</taxon>
        <taxon>Thermoprotei</taxon>
        <taxon>Thermofilales</taxon>
        <taxon>Thermofilaceae</taxon>
        <taxon>Thermofilum</taxon>
    </lineage>
</organism>
<dbReference type="RefSeq" id="WP_052886369.1">
    <property type="nucleotide sequence ID" value="NZ_CP007493.1"/>
</dbReference>
<protein>
    <submittedName>
        <fullName evidence="1">Uncharacterized protein</fullName>
    </submittedName>
</protein>